<reference evidence="1" key="1">
    <citation type="submission" date="2025-08" db="UniProtKB">
        <authorList>
            <consortium name="Ensembl"/>
        </authorList>
    </citation>
    <scope>IDENTIFICATION</scope>
</reference>
<organism evidence="1 2">
    <name type="scientific">Cyprinus carpio</name>
    <name type="common">Common carp</name>
    <dbReference type="NCBI Taxonomy" id="7962"/>
    <lineage>
        <taxon>Eukaryota</taxon>
        <taxon>Metazoa</taxon>
        <taxon>Chordata</taxon>
        <taxon>Craniata</taxon>
        <taxon>Vertebrata</taxon>
        <taxon>Euteleostomi</taxon>
        <taxon>Actinopterygii</taxon>
        <taxon>Neopterygii</taxon>
        <taxon>Teleostei</taxon>
        <taxon>Ostariophysi</taxon>
        <taxon>Cypriniformes</taxon>
        <taxon>Cyprinidae</taxon>
        <taxon>Cyprininae</taxon>
        <taxon>Cyprinus</taxon>
    </lineage>
</organism>
<evidence type="ECO:0000313" key="2">
    <source>
        <dbReference type="Proteomes" id="UP000694701"/>
    </source>
</evidence>
<protein>
    <submittedName>
        <fullName evidence="1">Uncharacterized protein</fullName>
    </submittedName>
</protein>
<name>A0A8C2Q8V9_CYPCA</name>
<sequence>LLYKGSAHFRRFGVRPASDIAWANQVMVRLMLKRLLGQVQSDSRSSAPRKSEVVFTPHLLRASCLCGDGEEGVRGIPGDHSDLQPQRSS</sequence>
<evidence type="ECO:0000313" key="1">
    <source>
        <dbReference type="Ensembl" id="ENSCCRP00020114234.1"/>
    </source>
</evidence>
<proteinExistence type="predicted"/>
<accession>A0A8C2Q8V9</accession>
<dbReference type="Ensembl" id="ENSCCRT00020124625.1">
    <property type="protein sequence ID" value="ENSCCRP00020114234.1"/>
    <property type="gene ID" value="ENSCCRG00020051680.1"/>
</dbReference>
<dbReference type="AlphaFoldDB" id="A0A8C2Q8V9"/>
<dbReference type="Proteomes" id="UP000694701">
    <property type="component" value="Unplaced"/>
</dbReference>